<sequence>MKSNITYTERLKLQCCYVCVNAVTASCRSMITLNSTYFSSPGFHASPGAAQTPPSDGDDSGVGGQSTCAVQVFKLSDHICQIRLDFDEFDLERPTVGNCDGEKLIVTGQNANNVVPPLCGLNTGQHMYIDVDMSPGPVNLYVETNGTRNSRWNIKISQIKCDSPTRAPSNCLQYYTGTSGNFSSFDYAEAQEIPPRRGYLNNLDYTVCFRKEAGYCSITYSVPGMDVPFSIQNVGADNAPTTNETEAGLGVTECTMDYLLLGGVRYCGTKLNPSTEIPNPVINAPVTVLFAARLPSFHRAGSTYRRATRTAIHAEEAEKLQGAICDGAVSEAKNENASATGLTSEPLRSLGKKRATAFRPGRGVDISSRHCISQLRRAGSGRSIGNALHWRIGKQRPAASRDCQKVSDCDLPAESAEFVNLRFVDTS</sequence>
<comment type="caution">
    <text evidence="1">The sequence shown here is derived from an EMBL/GenBank/DDBJ whole genome shotgun (WGS) entry which is preliminary data.</text>
</comment>
<reference evidence="1" key="1">
    <citation type="submission" date="2020-05" db="EMBL/GenBank/DDBJ databases">
        <title>Large-scale comparative analyses of tick genomes elucidate their genetic diversity and vector capacities.</title>
        <authorList>
            <person name="Jia N."/>
            <person name="Wang J."/>
            <person name="Shi W."/>
            <person name="Du L."/>
            <person name="Sun Y."/>
            <person name="Zhan W."/>
            <person name="Jiang J."/>
            <person name="Wang Q."/>
            <person name="Zhang B."/>
            <person name="Ji P."/>
            <person name="Sakyi L.B."/>
            <person name="Cui X."/>
            <person name="Yuan T."/>
            <person name="Jiang B."/>
            <person name="Yang W."/>
            <person name="Lam T.T.-Y."/>
            <person name="Chang Q."/>
            <person name="Ding S."/>
            <person name="Wang X."/>
            <person name="Zhu J."/>
            <person name="Ruan X."/>
            <person name="Zhao L."/>
            <person name="Wei J."/>
            <person name="Que T."/>
            <person name="Du C."/>
            <person name="Cheng J."/>
            <person name="Dai P."/>
            <person name="Han X."/>
            <person name="Huang E."/>
            <person name="Gao Y."/>
            <person name="Liu J."/>
            <person name="Shao H."/>
            <person name="Ye R."/>
            <person name="Li L."/>
            <person name="Wei W."/>
            <person name="Wang X."/>
            <person name="Wang C."/>
            <person name="Yang T."/>
            <person name="Huo Q."/>
            <person name="Li W."/>
            <person name="Guo W."/>
            <person name="Chen H."/>
            <person name="Zhou L."/>
            <person name="Ni X."/>
            <person name="Tian J."/>
            <person name="Zhou Y."/>
            <person name="Sheng Y."/>
            <person name="Liu T."/>
            <person name="Pan Y."/>
            <person name="Xia L."/>
            <person name="Li J."/>
            <person name="Zhao F."/>
            <person name="Cao W."/>
        </authorList>
    </citation>
    <scope>NUCLEOTIDE SEQUENCE</scope>
    <source>
        <strain evidence="1">Dsil-2018</strain>
    </source>
</reference>
<organism evidence="1 2">
    <name type="scientific">Dermacentor silvarum</name>
    <name type="common">Tick</name>
    <dbReference type="NCBI Taxonomy" id="543639"/>
    <lineage>
        <taxon>Eukaryota</taxon>
        <taxon>Metazoa</taxon>
        <taxon>Ecdysozoa</taxon>
        <taxon>Arthropoda</taxon>
        <taxon>Chelicerata</taxon>
        <taxon>Arachnida</taxon>
        <taxon>Acari</taxon>
        <taxon>Parasitiformes</taxon>
        <taxon>Ixodida</taxon>
        <taxon>Ixodoidea</taxon>
        <taxon>Ixodidae</taxon>
        <taxon>Rhipicephalinae</taxon>
        <taxon>Dermacentor</taxon>
    </lineage>
</organism>
<evidence type="ECO:0000313" key="1">
    <source>
        <dbReference type="EMBL" id="KAH7933611.1"/>
    </source>
</evidence>
<dbReference type="Proteomes" id="UP000821865">
    <property type="component" value="Chromosome 9"/>
</dbReference>
<proteinExistence type="predicted"/>
<protein>
    <submittedName>
        <fullName evidence="1">Uncharacterized protein</fullName>
    </submittedName>
</protein>
<accession>A0ACB8C4E7</accession>
<evidence type="ECO:0000313" key="2">
    <source>
        <dbReference type="Proteomes" id="UP000821865"/>
    </source>
</evidence>
<name>A0ACB8C4E7_DERSI</name>
<gene>
    <name evidence="1" type="ORF">HPB49_014370</name>
</gene>
<dbReference type="EMBL" id="CM023478">
    <property type="protein sequence ID" value="KAH7933611.1"/>
    <property type="molecule type" value="Genomic_DNA"/>
</dbReference>
<keyword evidence="2" id="KW-1185">Reference proteome</keyword>